<name>A0A8H6LVI6_9AGAR</name>
<dbReference type="Proteomes" id="UP000521943">
    <property type="component" value="Unassembled WGS sequence"/>
</dbReference>
<dbReference type="AlphaFoldDB" id="A0A8H6LVI6"/>
<accession>A0A8H6LVI6</accession>
<comment type="caution">
    <text evidence="1">The sequence shown here is derived from an EMBL/GenBank/DDBJ whole genome shotgun (WGS) entry which is preliminary data.</text>
</comment>
<evidence type="ECO:0000313" key="2">
    <source>
        <dbReference type="Proteomes" id="UP000521943"/>
    </source>
</evidence>
<evidence type="ECO:0000313" key="1">
    <source>
        <dbReference type="EMBL" id="KAF6742716.1"/>
    </source>
</evidence>
<proteinExistence type="predicted"/>
<organism evidence="1 2">
    <name type="scientific">Ephemerocybe angulata</name>
    <dbReference type="NCBI Taxonomy" id="980116"/>
    <lineage>
        <taxon>Eukaryota</taxon>
        <taxon>Fungi</taxon>
        <taxon>Dikarya</taxon>
        <taxon>Basidiomycota</taxon>
        <taxon>Agaricomycotina</taxon>
        <taxon>Agaricomycetes</taxon>
        <taxon>Agaricomycetidae</taxon>
        <taxon>Agaricales</taxon>
        <taxon>Agaricineae</taxon>
        <taxon>Psathyrellaceae</taxon>
        <taxon>Ephemerocybe</taxon>
    </lineage>
</organism>
<sequence>MHAFRNLPSIHETPRRRPFGRLGLCDPNRWSKFGFYVQQSVRDPVARNNRPHREKRALHRTRRLRRQIDSTAPILVSDPVLSALCGYGPVGQSVQRLTMSRTFRIANKRKSANGEMCCTHLDLDFDADTVFRGGPSDDEPRAEGRGWDGGEHRELHLMVVLNLRHR</sequence>
<gene>
    <name evidence="1" type="ORF">DFP72DRAFT_937530</name>
</gene>
<dbReference type="EMBL" id="JACGCI010000175">
    <property type="protein sequence ID" value="KAF6742716.1"/>
    <property type="molecule type" value="Genomic_DNA"/>
</dbReference>
<protein>
    <submittedName>
        <fullName evidence="1">Uncharacterized protein</fullName>
    </submittedName>
</protein>
<reference evidence="1 2" key="1">
    <citation type="submission" date="2020-07" db="EMBL/GenBank/DDBJ databases">
        <title>Comparative genomics of pyrophilous fungi reveals a link between fire events and developmental genes.</title>
        <authorList>
            <consortium name="DOE Joint Genome Institute"/>
            <person name="Steindorff A.S."/>
            <person name="Carver A."/>
            <person name="Calhoun S."/>
            <person name="Stillman K."/>
            <person name="Liu H."/>
            <person name="Lipzen A."/>
            <person name="Pangilinan J."/>
            <person name="Labutti K."/>
            <person name="Bruns T.D."/>
            <person name="Grigoriev I.V."/>
        </authorList>
    </citation>
    <scope>NUCLEOTIDE SEQUENCE [LARGE SCALE GENOMIC DNA]</scope>
    <source>
        <strain evidence="1 2">CBS 144469</strain>
    </source>
</reference>
<keyword evidence="2" id="KW-1185">Reference proteome</keyword>